<evidence type="ECO:0000256" key="11">
    <source>
        <dbReference type="ARBA" id="ARBA00022842"/>
    </source>
</evidence>
<dbReference type="EC" id="4.6.1.1" evidence="5 17"/>
<feature type="transmembrane region" description="Helical" evidence="20">
    <location>
        <begin position="173"/>
        <end position="192"/>
    </location>
</feature>
<comment type="function">
    <text evidence="17">Catalyzes the formation of the signaling molecule cAMP in response to G-protein signaling.</text>
</comment>
<evidence type="ECO:0000259" key="21">
    <source>
        <dbReference type="PROSITE" id="PS50125"/>
    </source>
</evidence>
<dbReference type="CDD" id="cd07302">
    <property type="entry name" value="CHD"/>
    <property type="match status" value="2"/>
</dbReference>
<evidence type="ECO:0000256" key="7">
    <source>
        <dbReference type="ARBA" id="ARBA00022723"/>
    </source>
</evidence>
<evidence type="ECO:0000256" key="17">
    <source>
        <dbReference type="PIRNR" id="PIRNR039050"/>
    </source>
</evidence>
<feature type="domain" description="Guanylate cyclase" evidence="21">
    <location>
        <begin position="374"/>
        <end position="502"/>
    </location>
</feature>
<keyword evidence="13 17" id="KW-0115">cAMP biosynthesis</keyword>
<feature type="compositionally biased region" description="Basic and acidic residues" evidence="19">
    <location>
        <begin position="10"/>
        <end position="27"/>
    </location>
</feature>
<dbReference type="InterPro" id="IPR001054">
    <property type="entry name" value="A/G_cyclase"/>
</dbReference>
<reference evidence="23" key="1">
    <citation type="submission" date="2025-08" db="UniProtKB">
        <authorList>
            <consortium name="RefSeq"/>
        </authorList>
    </citation>
    <scope>IDENTIFICATION</scope>
</reference>
<dbReference type="GeneID" id="106816298"/>
<evidence type="ECO:0000313" key="22">
    <source>
        <dbReference type="Proteomes" id="UP000695022"/>
    </source>
</evidence>
<evidence type="ECO:0000256" key="2">
    <source>
        <dbReference type="ARBA" id="ARBA00001936"/>
    </source>
</evidence>
<keyword evidence="12 20" id="KW-1133">Transmembrane helix</keyword>
<keyword evidence="16 17" id="KW-0456">Lyase</keyword>
<keyword evidence="22" id="KW-1185">Reference proteome</keyword>
<proteinExistence type="inferred from homology"/>
<evidence type="ECO:0000256" key="20">
    <source>
        <dbReference type="SAM" id="Phobius"/>
    </source>
</evidence>
<keyword evidence="7 17" id="KW-0479">Metal-binding</keyword>
<comment type="catalytic activity">
    <reaction evidence="1 17">
        <text>ATP = 3',5'-cyclic AMP + diphosphate</text>
        <dbReference type="Rhea" id="RHEA:15389"/>
        <dbReference type="ChEBI" id="CHEBI:30616"/>
        <dbReference type="ChEBI" id="CHEBI:33019"/>
        <dbReference type="ChEBI" id="CHEBI:58165"/>
        <dbReference type="EC" id="4.6.1.1"/>
    </reaction>
</comment>
<dbReference type="Pfam" id="PF06327">
    <property type="entry name" value="Adcy_cons_dom"/>
    <property type="match status" value="1"/>
</dbReference>
<evidence type="ECO:0000256" key="5">
    <source>
        <dbReference type="ARBA" id="ARBA00012201"/>
    </source>
</evidence>
<keyword evidence="9 17" id="KW-0547">Nucleotide-binding</keyword>
<evidence type="ECO:0000256" key="18">
    <source>
        <dbReference type="RuleBase" id="RU000405"/>
    </source>
</evidence>
<dbReference type="Pfam" id="PF00211">
    <property type="entry name" value="Guanylate_cyc"/>
    <property type="match status" value="2"/>
</dbReference>
<dbReference type="PIRSF" id="PIRSF039050">
    <property type="entry name" value="Ade_cyc"/>
    <property type="match status" value="1"/>
</dbReference>
<accession>A0ABM1EVZ8</accession>
<dbReference type="InterPro" id="IPR032628">
    <property type="entry name" value="AC_N"/>
</dbReference>
<comment type="cofactor">
    <cofactor evidence="3 17">
        <name>Mg(2+)</name>
        <dbReference type="ChEBI" id="CHEBI:18420"/>
    </cofactor>
</comment>
<feature type="transmembrane region" description="Helical" evidence="20">
    <location>
        <begin position="843"/>
        <end position="861"/>
    </location>
</feature>
<keyword evidence="15" id="KW-0325">Glycoprotein</keyword>
<dbReference type="PROSITE" id="PS50125">
    <property type="entry name" value="GUANYLATE_CYCLASE_2"/>
    <property type="match status" value="2"/>
</dbReference>
<comment type="subcellular location">
    <subcellularLocation>
        <location evidence="4">Membrane</location>
        <topology evidence="4">Multi-pass membrane protein</topology>
    </subcellularLocation>
</comment>
<dbReference type="Proteomes" id="UP000695022">
    <property type="component" value="Unplaced"/>
</dbReference>
<keyword evidence="6 20" id="KW-0812">Transmembrane</keyword>
<name>A0ABM1EVZ8_PRICU</name>
<evidence type="ECO:0000256" key="4">
    <source>
        <dbReference type="ARBA" id="ARBA00004141"/>
    </source>
</evidence>
<sequence>MRRTLLQTEAEARPVRPEGANQRKEIMAQRTAKVAPVENSNGSGGGALARKQSAWERVKEQHDQQVLAQSQRGGSGSNIANLKLSEAAAAETAASAASDGESILGHDGSCESTFAVMAKVFRTRKFHNGALELLYGRYFLRLNQSCMSALVATQIALCVGLAATYYALGGTSAARGVTLGAIALALVALQLACNRDAVLRCLVAAADGAIVAAMLAIVCLMVATATPPTPSAGVWETLFFVYMSCTLLPVGMIVALTSSVLLAATQISLAVAFNWQDDVLAVQVIANTVLFVTAAVAGVFTHYPTEVAQRQAFLETRRCIEARLISQRENQQQERLLLSVLPRHVAMEMKADIAGAPKDTMFHKIYIQRHDSVSILFADICGFTQLSSQCTAQELVRLLNELFARFDKLAQENHCLRIKILGDCYYCVCGIPEARSDHAACCIEMGLDVIDAIALVRDMVGVDALNMRVGIHSGRVHCGVLGLRKWQFDVWSNDVTLANNMEAGGLPGKVHITATTATYLSPDEYTLEPGNGSARNGYIREKIIETFFVVPPQVRKRRCSLFRDMLLPGQVADSQHGLALPTYSTYSHHQQLCFNLEFRLGKVKSTEKSTEQRTNGVLKKMGFDEDEGKGHKNMANRLGFSEQGKDTDDEVNEYLSRAIDARSIDRLRSEHCRRFLLTFRKHEIEEKYSIERDQMFKSYMGCSVIIFLLMWAVQLIILPRFLLTSLPPAILKLISSRICSSRPLCQLVASIFIALLSLTSFCNLFALDAVGLPECMEYYYNTTGLDNITYYISNVSEITLGVETSLCHPDGTTHFPEYFTFCVMLVMMACAVYLVVASWLKLMLLSSLVAIYAFLMLFPYVNLFDNKDILLYAHATEEKEEMQRLQVYNKKLLTNILPVHVAEHFLAMERHNEDLYNEWCEHACVMFASISNFSEFYIELEGNNEGVECLRLLNEIIADFDEILQQPRFACIEKIKTIGSTYMCASGLTGQDLPIAERVAVVADFALEMNRQIKIINEHSYNNFKMRIGLNLGPVVAGVIGAKKPQYDIWGNTVNVASRMDSAGLPEHIQVTTEIYNQIKDRGYEFQCRGTINVKGKGEMTTYFLKGRSSGES</sequence>
<dbReference type="InterPro" id="IPR009398">
    <property type="entry name" value="Adcy_conserved_dom"/>
</dbReference>
<evidence type="ECO:0000256" key="8">
    <source>
        <dbReference type="ARBA" id="ARBA00022737"/>
    </source>
</evidence>
<dbReference type="InterPro" id="IPR029787">
    <property type="entry name" value="Nucleotide_cyclase"/>
</dbReference>
<evidence type="ECO:0000256" key="1">
    <source>
        <dbReference type="ARBA" id="ARBA00001593"/>
    </source>
</evidence>
<gene>
    <name evidence="23" type="primary">LOC106816298</name>
</gene>
<feature type="transmembrane region" description="Helical" evidence="20">
    <location>
        <begin position="238"/>
        <end position="263"/>
    </location>
</feature>
<evidence type="ECO:0000256" key="15">
    <source>
        <dbReference type="ARBA" id="ARBA00023180"/>
    </source>
</evidence>
<dbReference type="Gene3D" id="3.30.70.1230">
    <property type="entry name" value="Nucleotide cyclase"/>
    <property type="match status" value="2"/>
</dbReference>
<dbReference type="Pfam" id="PF16214">
    <property type="entry name" value="AC_N"/>
    <property type="match status" value="1"/>
</dbReference>
<dbReference type="SMART" id="SM00044">
    <property type="entry name" value="CYCc"/>
    <property type="match status" value="2"/>
</dbReference>
<keyword evidence="11 17" id="KW-0460">Magnesium</keyword>
<dbReference type="RefSeq" id="XP_014676369.1">
    <property type="nucleotide sequence ID" value="XM_014820883.1"/>
</dbReference>
<protein>
    <recommendedName>
        <fullName evidence="5 17">adenylate cyclase</fullName>
        <ecNumber evidence="5 17">4.6.1.1</ecNumber>
    </recommendedName>
</protein>
<feature type="transmembrane region" description="Helical" evidence="20">
    <location>
        <begin position="147"/>
        <end position="167"/>
    </location>
</feature>
<evidence type="ECO:0000256" key="10">
    <source>
        <dbReference type="ARBA" id="ARBA00022840"/>
    </source>
</evidence>
<feature type="transmembrane region" description="Helical" evidence="20">
    <location>
        <begin position="204"/>
        <end position="226"/>
    </location>
</feature>
<feature type="region of interest" description="Disordered" evidence="19">
    <location>
        <begin position="1"/>
        <end position="75"/>
    </location>
</feature>
<comment type="cofactor">
    <cofactor evidence="2">
        <name>Mn(2+)</name>
        <dbReference type="ChEBI" id="CHEBI:29035"/>
    </cofactor>
</comment>
<feature type="transmembrane region" description="Helical" evidence="20">
    <location>
        <begin position="818"/>
        <end position="836"/>
    </location>
</feature>
<dbReference type="SUPFAM" id="SSF55073">
    <property type="entry name" value="Nucleotide cyclase"/>
    <property type="match status" value="2"/>
</dbReference>
<keyword evidence="8" id="KW-0677">Repeat</keyword>
<dbReference type="PANTHER" id="PTHR45627:SF16">
    <property type="entry name" value="ADENYLATE CYCLASE"/>
    <property type="match status" value="1"/>
</dbReference>
<feature type="domain" description="Guanylate cyclase" evidence="21">
    <location>
        <begin position="924"/>
        <end position="1061"/>
    </location>
</feature>
<feature type="transmembrane region" description="Helical" evidence="20">
    <location>
        <begin position="744"/>
        <end position="766"/>
    </location>
</feature>
<dbReference type="PROSITE" id="PS00452">
    <property type="entry name" value="GUANYLATE_CYCLASE_1"/>
    <property type="match status" value="2"/>
</dbReference>
<evidence type="ECO:0000256" key="12">
    <source>
        <dbReference type="ARBA" id="ARBA00022989"/>
    </source>
</evidence>
<evidence type="ECO:0000256" key="9">
    <source>
        <dbReference type="ARBA" id="ARBA00022741"/>
    </source>
</evidence>
<evidence type="ECO:0000256" key="6">
    <source>
        <dbReference type="ARBA" id="ARBA00022692"/>
    </source>
</evidence>
<dbReference type="InterPro" id="IPR018297">
    <property type="entry name" value="A/G_cyclase_CS"/>
</dbReference>
<comment type="similarity">
    <text evidence="17 18">Belongs to the adenylyl cyclase class-4/guanylyl cyclase family.</text>
</comment>
<evidence type="ECO:0000256" key="16">
    <source>
        <dbReference type="ARBA" id="ARBA00023239"/>
    </source>
</evidence>
<feature type="transmembrane region" description="Helical" evidence="20">
    <location>
        <begin position="698"/>
        <end position="723"/>
    </location>
</feature>
<dbReference type="InterPro" id="IPR030672">
    <property type="entry name" value="Adcy"/>
</dbReference>
<keyword evidence="14 17" id="KW-0472">Membrane</keyword>
<evidence type="ECO:0000256" key="14">
    <source>
        <dbReference type="ARBA" id="ARBA00023136"/>
    </source>
</evidence>
<evidence type="ECO:0000256" key="13">
    <source>
        <dbReference type="ARBA" id="ARBA00022998"/>
    </source>
</evidence>
<feature type="compositionally biased region" description="Basic and acidic residues" evidence="19">
    <location>
        <begin position="53"/>
        <end position="63"/>
    </location>
</feature>
<organism evidence="22 23">
    <name type="scientific">Priapulus caudatus</name>
    <name type="common">Priapulid worm</name>
    <dbReference type="NCBI Taxonomy" id="37621"/>
    <lineage>
        <taxon>Eukaryota</taxon>
        <taxon>Metazoa</taxon>
        <taxon>Ecdysozoa</taxon>
        <taxon>Scalidophora</taxon>
        <taxon>Priapulida</taxon>
        <taxon>Priapulimorpha</taxon>
        <taxon>Priapulimorphida</taxon>
        <taxon>Priapulidae</taxon>
        <taxon>Priapulus</taxon>
    </lineage>
</organism>
<dbReference type="PANTHER" id="PTHR45627">
    <property type="entry name" value="ADENYLATE CYCLASE TYPE 1"/>
    <property type="match status" value="1"/>
</dbReference>
<evidence type="ECO:0000256" key="19">
    <source>
        <dbReference type="SAM" id="MobiDB-lite"/>
    </source>
</evidence>
<evidence type="ECO:0000256" key="3">
    <source>
        <dbReference type="ARBA" id="ARBA00001946"/>
    </source>
</evidence>
<evidence type="ECO:0000313" key="23">
    <source>
        <dbReference type="RefSeq" id="XP_014676369.1"/>
    </source>
</evidence>
<keyword evidence="10 17" id="KW-0067">ATP-binding</keyword>
<feature type="transmembrane region" description="Helical" evidence="20">
    <location>
        <begin position="284"/>
        <end position="303"/>
    </location>
</feature>
<feature type="compositionally biased region" description="Polar residues" evidence="19">
    <location>
        <begin position="64"/>
        <end position="75"/>
    </location>
</feature>